<dbReference type="PANTHER" id="PTHR43694">
    <property type="entry name" value="RIBONUCLEASE J"/>
    <property type="match status" value="1"/>
</dbReference>
<keyword evidence="2" id="KW-0479">Metal-binding</keyword>
<name>A0A9D1M3M4_9PROT</name>
<evidence type="ECO:0000256" key="4">
    <source>
        <dbReference type="ARBA" id="ARBA00022833"/>
    </source>
</evidence>
<feature type="region of interest" description="Disordered" evidence="7">
    <location>
        <begin position="1"/>
        <end position="20"/>
    </location>
</feature>
<sequence>MNEIEKTGQAEFDFAAPNPAQKEPSALPPFLRQEGFYFVALGGAEKVGMNMYAYISDGRIIVVDAGYDFLNDDFPGMELGLADPAWLESYRDCIDAMFITHSHEDHFGAIAHIWPRLRCPVYATDFTIGHILPRLREYKLENEVELISVNQNPVVKLPDFEVEYVPVVHSLPENSALRIKTKYGTVFHATDWRFDDCHIDFMKTSYDRLKQVGEQGVDLYVGDSIHMAHPVEQPSEMVIRESLIELLPKFKNTLVATCFASNVARMESLLIAAHAAGRTPVIAGMSLIQNMNIAKECGILKDVPHYVEAKQAIDIPLDKMLYICAGSQGNYRSGLTRIVNGENKDIKLGKGDAIIFSSQIIPGNEEKIERMQEKLRDAGVEVISSEEYLVHTSGHGCKDDIRRMFEMIKPKIVIPVHGDKRAIRQQKRFTEELDCGVSQVLVVRDGDVVNVKSSHAEIVGEVPTDELGVDRKKVISLGSQLVKNRRRIAYNCSLFITAVLAEDWSVEDLQITSIDILEENDFAALADEIKADMLKAIPAEAVKVSYRAQAVKEYIAAKIRKRIFNATGIKPVTFIHFYKRSRDGEADFVAADTSVNCETAQILYDSDK</sequence>
<accession>A0A9D1M3M4</accession>
<dbReference type="InterPro" id="IPR042173">
    <property type="entry name" value="RNase_J_2"/>
</dbReference>
<evidence type="ECO:0000259" key="8">
    <source>
        <dbReference type="SMART" id="SM00849"/>
    </source>
</evidence>
<dbReference type="InterPro" id="IPR001587">
    <property type="entry name" value="RNase_J_CS"/>
</dbReference>
<feature type="domain" description="Metallo-beta-lactamase" evidence="8">
    <location>
        <begin position="48"/>
        <end position="243"/>
    </location>
</feature>
<dbReference type="Pfam" id="PF07521">
    <property type="entry name" value="RMMBL"/>
    <property type="match status" value="1"/>
</dbReference>
<dbReference type="PROSITE" id="PS01292">
    <property type="entry name" value="UPF0036"/>
    <property type="match status" value="1"/>
</dbReference>
<dbReference type="InterPro" id="IPR011108">
    <property type="entry name" value="RMMBL"/>
</dbReference>
<dbReference type="GO" id="GO:0046872">
    <property type="term" value="F:metal ion binding"/>
    <property type="evidence" value="ECO:0007669"/>
    <property type="project" value="UniProtKB-KW"/>
</dbReference>
<dbReference type="SUPFAM" id="SSF56281">
    <property type="entry name" value="Metallo-hydrolase/oxidoreductase"/>
    <property type="match status" value="1"/>
</dbReference>
<organism evidence="9 10">
    <name type="scientific">Candidatus Scatocola faecipullorum</name>
    <dbReference type="NCBI Taxonomy" id="2840917"/>
    <lineage>
        <taxon>Bacteria</taxon>
        <taxon>Pseudomonadati</taxon>
        <taxon>Pseudomonadota</taxon>
        <taxon>Alphaproteobacteria</taxon>
        <taxon>Rhodospirillales</taxon>
        <taxon>Rhodospirillaceae</taxon>
        <taxon>Rhodospirillaceae incertae sedis</taxon>
        <taxon>Candidatus Scatocola</taxon>
    </lineage>
</organism>
<reference evidence="9" key="2">
    <citation type="journal article" date="2021" name="PeerJ">
        <title>Extensive microbial diversity within the chicken gut microbiome revealed by metagenomics and culture.</title>
        <authorList>
            <person name="Gilroy R."/>
            <person name="Ravi A."/>
            <person name="Getino M."/>
            <person name="Pursley I."/>
            <person name="Horton D.L."/>
            <person name="Alikhan N.F."/>
            <person name="Baker D."/>
            <person name="Gharbi K."/>
            <person name="Hall N."/>
            <person name="Watson M."/>
            <person name="Adriaenssens E.M."/>
            <person name="Foster-Nyarko E."/>
            <person name="Jarju S."/>
            <person name="Secka A."/>
            <person name="Antonio M."/>
            <person name="Oren A."/>
            <person name="Chaudhuri R.R."/>
            <person name="La Ragione R."/>
            <person name="Hildebrand F."/>
            <person name="Pallen M.J."/>
        </authorList>
    </citation>
    <scope>NUCLEOTIDE SEQUENCE</scope>
    <source>
        <strain evidence="9">ChiW3-316</strain>
    </source>
</reference>
<reference evidence="9" key="1">
    <citation type="submission" date="2020-10" db="EMBL/GenBank/DDBJ databases">
        <authorList>
            <person name="Gilroy R."/>
        </authorList>
    </citation>
    <scope>NUCLEOTIDE SEQUENCE</scope>
    <source>
        <strain evidence="9">ChiW3-316</strain>
    </source>
</reference>
<dbReference type="SMART" id="SM00849">
    <property type="entry name" value="Lactamase_B"/>
    <property type="match status" value="1"/>
</dbReference>
<evidence type="ECO:0000256" key="5">
    <source>
        <dbReference type="ARBA" id="ARBA00022839"/>
    </source>
</evidence>
<protein>
    <submittedName>
        <fullName evidence="9">Ribonuclease J</fullName>
    </submittedName>
</protein>
<dbReference type="PANTHER" id="PTHR43694:SF1">
    <property type="entry name" value="RIBONUCLEASE J"/>
    <property type="match status" value="1"/>
</dbReference>
<keyword evidence="1" id="KW-0540">Nuclease</keyword>
<dbReference type="Pfam" id="PF22505">
    <property type="entry name" value="RNase_J_b_CASP"/>
    <property type="match status" value="1"/>
</dbReference>
<keyword evidence="5" id="KW-0269">Exonuclease</keyword>
<keyword evidence="4" id="KW-0862">Zinc</keyword>
<dbReference type="GO" id="GO:0004527">
    <property type="term" value="F:exonuclease activity"/>
    <property type="evidence" value="ECO:0007669"/>
    <property type="project" value="UniProtKB-KW"/>
</dbReference>
<evidence type="ECO:0000256" key="3">
    <source>
        <dbReference type="ARBA" id="ARBA00022801"/>
    </source>
</evidence>
<gene>
    <name evidence="9" type="ORF">IAD20_03195</name>
</gene>
<comment type="caution">
    <text evidence="9">The sequence shown here is derived from an EMBL/GenBank/DDBJ whole genome shotgun (WGS) entry which is preliminary data.</text>
</comment>
<dbReference type="Gene3D" id="3.60.15.10">
    <property type="entry name" value="Ribonuclease Z/Hydroxyacylglutathione hydrolase-like"/>
    <property type="match status" value="1"/>
</dbReference>
<dbReference type="Pfam" id="PF12706">
    <property type="entry name" value="Lactamase_B_2"/>
    <property type="match status" value="1"/>
</dbReference>
<dbReference type="CDD" id="cd07714">
    <property type="entry name" value="RNaseJ_MBL-fold"/>
    <property type="match status" value="1"/>
</dbReference>
<dbReference type="Gene3D" id="3.40.50.10710">
    <property type="entry name" value="Metallo-hydrolase/oxidoreductase"/>
    <property type="match status" value="1"/>
</dbReference>
<dbReference type="Proteomes" id="UP000824107">
    <property type="component" value="Unassembled WGS sequence"/>
</dbReference>
<evidence type="ECO:0000256" key="2">
    <source>
        <dbReference type="ARBA" id="ARBA00022723"/>
    </source>
</evidence>
<dbReference type="InterPro" id="IPR001279">
    <property type="entry name" value="Metallo-B-lactamas"/>
</dbReference>
<proteinExistence type="predicted"/>
<dbReference type="InterPro" id="IPR055132">
    <property type="entry name" value="RNase_J_b_CASP"/>
</dbReference>
<keyword evidence="6" id="KW-0694">RNA-binding</keyword>
<evidence type="ECO:0000313" key="9">
    <source>
        <dbReference type="EMBL" id="HIU53069.1"/>
    </source>
</evidence>
<evidence type="ECO:0000256" key="6">
    <source>
        <dbReference type="ARBA" id="ARBA00022884"/>
    </source>
</evidence>
<dbReference type="EMBL" id="DVNC01000022">
    <property type="protein sequence ID" value="HIU53069.1"/>
    <property type="molecule type" value="Genomic_DNA"/>
</dbReference>
<dbReference type="GO" id="GO:0003723">
    <property type="term" value="F:RNA binding"/>
    <property type="evidence" value="ECO:0007669"/>
    <property type="project" value="UniProtKB-KW"/>
</dbReference>
<evidence type="ECO:0000256" key="1">
    <source>
        <dbReference type="ARBA" id="ARBA00022722"/>
    </source>
</evidence>
<keyword evidence="3" id="KW-0378">Hydrolase</keyword>
<evidence type="ECO:0000256" key="7">
    <source>
        <dbReference type="SAM" id="MobiDB-lite"/>
    </source>
</evidence>
<dbReference type="AlphaFoldDB" id="A0A9D1M3M4"/>
<evidence type="ECO:0000313" key="10">
    <source>
        <dbReference type="Proteomes" id="UP000824107"/>
    </source>
</evidence>
<dbReference type="InterPro" id="IPR036866">
    <property type="entry name" value="RibonucZ/Hydroxyglut_hydro"/>
</dbReference>